<evidence type="ECO:0000313" key="1">
    <source>
        <dbReference type="EMBL" id="CCF32566.1"/>
    </source>
</evidence>
<gene>
    <name evidence="1" type="ORF">CH063_04926</name>
</gene>
<organism evidence="1 2">
    <name type="scientific">Colletotrichum higginsianum (strain IMI 349063)</name>
    <name type="common">Crucifer anthracnose fungus</name>
    <dbReference type="NCBI Taxonomy" id="759273"/>
    <lineage>
        <taxon>Eukaryota</taxon>
        <taxon>Fungi</taxon>
        <taxon>Dikarya</taxon>
        <taxon>Ascomycota</taxon>
        <taxon>Pezizomycotina</taxon>
        <taxon>Sordariomycetes</taxon>
        <taxon>Hypocreomycetidae</taxon>
        <taxon>Glomerellales</taxon>
        <taxon>Glomerellaceae</taxon>
        <taxon>Colletotrichum</taxon>
        <taxon>Colletotrichum destructivum species complex</taxon>
    </lineage>
</organism>
<dbReference type="Proteomes" id="UP000007174">
    <property type="component" value="Unassembled WGS sequence"/>
</dbReference>
<proteinExistence type="predicted"/>
<accession>H1UX65</accession>
<dbReference type="AlphaFoldDB" id="H1UX65"/>
<sequence length="55" mass="6261">MPCEPYGGRKYRPLDDQDLDLIRDRPVCDVVRVGTQREVSSVYLAKRPAAILTDL</sequence>
<name>H1UX65_COLHI</name>
<dbReference type="EMBL" id="CACQ02000463">
    <property type="protein sequence ID" value="CCF32566.1"/>
    <property type="molecule type" value="Genomic_DNA"/>
</dbReference>
<reference evidence="2" key="1">
    <citation type="journal article" date="2012" name="Nat. Genet.">
        <title>Lifestyle transitions in plant pathogenic Colletotrichum fungi deciphered by genome and transcriptome analyses.</title>
        <authorList>
            <person name="O'Connell R.J."/>
            <person name="Thon M.R."/>
            <person name="Hacquard S."/>
            <person name="Amyotte S.G."/>
            <person name="Kleemann J."/>
            <person name="Torres M.F."/>
            <person name="Damm U."/>
            <person name="Buiate E.A."/>
            <person name="Epstein L."/>
            <person name="Alkan N."/>
            <person name="Altmueller J."/>
            <person name="Alvarado-Balderrama L."/>
            <person name="Bauser C.A."/>
            <person name="Becker C."/>
            <person name="Birren B.W."/>
            <person name="Chen Z."/>
            <person name="Choi J."/>
            <person name="Crouch J.A."/>
            <person name="Duvick J.P."/>
            <person name="Farman M.A."/>
            <person name="Gan P."/>
            <person name="Heiman D."/>
            <person name="Henrissat B."/>
            <person name="Howard R.J."/>
            <person name="Kabbage M."/>
            <person name="Koch C."/>
            <person name="Kracher B."/>
            <person name="Kubo Y."/>
            <person name="Law A.D."/>
            <person name="Lebrun M.-H."/>
            <person name="Lee Y.-H."/>
            <person name="Miyara I."/>
            <person name="Moore N."/>
            <person name="Neumann U."/>
            <person name="Nordstroem K."/>
            <person name="Panaccione D.G."/>
            <person name="Panstruga R."/>
            <person name="Place M."/>
            <person name="Proctor R.H."/>
            <person name="Prusky D."/>
            <person name="Rech G."/>
            <person name="Reinhardt R."/>
            <person name="Rollins J.A."/>
            <person name="Rounsley S."/>
            <person name="Schardl C.L."/>
            <person name="Schwartz D.C."/>
            <person name="Shenoy N."/>
            <person name="Shirasu K."/>
            <person name="Sikhakolli U.R."/>
            <person name="Stueber K."/>
            <person name="Sukno S.A."/>
            <person name="Sweigard J.A."/>
            <person name="Takano Y."/>
            <person name="Takahara H."/>
            <person name="Trail F."/>
            <person name="van der Does H.C."/>
            <person name="Voll L.M."/>
            <person name="Will I."/>
            <person name="Young S."/>
            <person name="Zeng Q."/>
            <person name="Zhang J."/>
            <person name="Zhou S."/>
            <person name="Dickman M.B."/>
            <person name="Schulze-Lefert P."/>
            <person name="Ver Loren van Themaat E."/>
            <person name="Ma L.-J."/>
            <person name="Vaillancourt L.J."/>
        </authorList>
    </citation>
    <scope>NUCLEOTIDE SEQUENCE [LARGE SCALE GENOMIC DNA]</scope>
    <source>
        <strain evidence="2">IMI 349063</strain>
    </source>
</reference>
<protein>
    <submittedName>
        <fullName evidence="1">Uncharacterized protein</fullName>
    </submittedName>
</protein>
<evidence type="ECO:0000313" key="2">
    <source>
        <dbReference type="Proteomes" id="UP000007174"/>
    </source>
</evidence>
<dbReference type="HOGENOM" id="CLU_3032245_0_0_1"/>